<reference evidence="1 2" key="1">
    <citation type="submission" date="2019-05" db="EMBL/GenBank/DDBJ databases">
        <title>Mikania micrantha, genome provides insights into the molecular mechanism of rapid growth.</title>
        <authorList>
            <person name="Liu B."/>
        </authorList>
    </citation>
    <scope>NUCLEOTIDE SEQUENCE [LARGE SCALE GENOMIC DNA]</scope>
    <source>
        <strain evidence="1">NLD-2019</strain>
        <tissue evidence="1">Leaf</tissue>
    </source>
</reference>
<gene>
    <name evidence="1" type="ORF">E3N88_38292</name>
</gene>
<dbReference type="Proteomes" id="UP000326396">
    <property type="component" value="Linkage Group LG8"/>
</dbReference>
<dbReference type="EMBL" id="SZYD01000018">
    <property type="protein sequence ID" value="KAD2804915.1"/>
    <property type="molecule type" value="Genomic_DNA"/>
</dbReference>
<keyword evidence="2" id="KW-1185">Reference proteome</keyword>
<comment type="caution">
    <text evidence="1">The sequence shown here is derived from an EMBL/GenBank/DDBJ whole genome shotgun (WGS) entry which is preliminary data.</text>
</comment>
<sequence length="369" mass="42985">MGDQPFKFCPNNLKINVACVALNVVIWVWVSADINEVCKVDLGLYLDSVAFALPLVTGGRHLPPPLPSPAPLLCQPFLQVNLVNDDGDSSTCFVFSARYLRFLRNALPMDDKLRNIGFQMPYQFHFCIRSQQDSLLHLFCQGEIASKSDGPCFTNSWEGNTFSNRHVLTIFYSLDEMSRFKRRWIGSSIKRWTLKQSLSLWDAKCRPRQMRFEEGDVEKIVASRYGLSVVAYAIVDEETVESWSWFSQQFWLHIAMQQGKKLYVIFDRHKGLATEYQQQSQRFTRSVFHQRGIHLRVLLMSYTPRLRIELNMIVNSFHYLTKPIGWIRSHIGRLNQIYQSLPQHVIEDNQEESTTRWMYAGTPMNVWNL</sequence>
<accession>A0A5N6LUD2</accession>
<evidence type="ECO:0000313" key="1">
    <source>
        <dbReference type="EMBL" id="KAD2804915.1"/>
    </source>
</evidence>
<proteinExistence type="predicted"/>
<name>A0A5N6LUD2_9ASTR</name>
<evidence type="ECO:0008006" key="3">
    <source>
        <dbReference type="Google" id="ProtNLM"/>
    </source>
</evidence>
<organism evidence="1 2">
    <name type="scientific">Mikania micrantha</name>
    <name type="common">bitter vine</name>
    <dbReference type="NCBI Taxonomy" id="192012"/>
    <lineage>
        <taxon>Eukaryota</taxon>
        <taxon>Viridiplantae</taxon>
        <taxon>Streptophyta</taxon>
        <taxon>Embryophyta</taxon>
        <taxon>Tracheophyta</taxon>
        <taxon>Spermatophyta</taxon>
        <taxon>Magnoliopsida</taxon>
        <taxon>eudicotyledons</taxon>
        <taxon>Gunneridae</taxon>
        <taxon>Pentapetalae</taxon>
        <taxon>asterids</taxon>
        <taxon>campanulids</taxon>
        <taxon>Asterales</taxon>
        <taxon>Asteraceae</taxon>
        <taxon>Asteroideae</taxon>
        <taxon>Heliantheae alliance</taxon>
        <taxon>Eupatorieae</taxon>
        <taxon>Mikania</taxon>
    </lineage>
</organism>
<evidence type="ECO:0000313" key="2">
    <source>
        <dbReference type="Proteomes" id="UP000326396"/>
    </source>
</evidence>
<dbReference type="AlphaFoldDB" id="A0A5N6LUD2"/>
<protein>
    <recommendedName>
        <fullName evidence="3">MULE transposase domain-containing protein</fullName>
    </recommendedName>
</protein>